<feature type="non-terminal residue" evidence="1">
    <location>
        <position position="40"/>
    </location>
</feature>
<dbReference type="OrthoDB" id="770435at2759"/>
<protein>
    <submittedName>
        <fullName evidence="1">Cox19 family protein (CHCH motif)</fullName>
    </submittedName>
</protein>
<sequence>MTSSSPTPSSVAAEVYSSSYPSASKISDSPCFPQYSASLK</sequence>
<evidence type="ECO:0000313" key="2">
    <source>
        <dbReference type="Proteomes" id="UP000036987"/>
    </source>
</evidence>
<dbReference type="Proteomes" id="UP000036987">
    <property type="component" value="Unassembled WGS sequence"/>
</dbReference>
<accession>A0A0K9PNM0</accession>
<reference evidence="2" key="1">
    <citation type="journal article" date="2016" name="Nature">
        <title>The genome of the seagrass Zostera marina reveals angiosperm adaptation to the sea.</title>
        <authorList>
            <person name="Olsen J.L."/>
            <person name="Rouze P."/>
            <person name="Verhelst B."/>
            <person name="Lin Y.-C."/>
            <person name="Bayer T."/>
            <person name="Collen J."/>
            <person name="Dattolo E."/>
            <person name="De Paoli E."/>
            <person name="Dittami S."/>
            <person name="Maumus F."/>
            <person name="Michel G."/>
            <person name="Kersting A."/>
            <person name="Lauritano C."/>
            <person name="Lohaus R."/>
            <person name="Toepel M."/>
            <person name="Tonon T."/>
            <person name="Vanneste K."/>
            <person name="Amirebrahimi M."/>
            <person name="Brakel J."/>
            <person name="Bostroem C."/>
            <person name="Chovatia M."/>
            <person name="Grimwood J."/>
            <person name="Jenkins J.W."/>
            <person name="Jueterbock A."/>
            <person name="Mraz A."/>
            <person name="Stam W.T."/>
            <person name="Tice H."/>
            <person name="Bornberg-Bauer E."/>
            <person name="Green P.J."/>
            <person name="Pearson G.A."/>
            <person name="Procaccini G."/>
            <person name="Duarte C.M."/>
            <person name="Schmutz J."/>
            <person name="Reusch T.B.H."/>
            <person name="Van de Peer Y."/>
        </authorList>
    </citation>
    <scope>NUCLEOTIDE SEQUENCE [LARGE SCALE GENOMIC DNA]</scope>
    <source>
        <strain evidence="2">cv. Finnish</strain>
    </source>
</reference>
<comment type="caution">
    <text evidence="1">The sequence shown here is derived from an EMBL/GenBank/DDBJ whole genome shotgun (WGS) entry which is preliminary data.</text>
</comment>
<dbReference type="EMBL" id="LFYR01000744">
    <property type="protein sequence ID" value="KMZ69827.1"/>
    <property type="molecule type" value="Genomic_DNA"/>
</dbReference>
<name>A0A0K9PNM0_ZOSMR</name>
<gene>
    <name evidence="1" type="ORF">ZOSMA_205G00030</name>
</gene>
<keyword evidence="2" id="KW-1185">Reference proteome</keyword>
<organism evidence="1 2">
    <name type="scientific">Zostera marina</name>
    <name type="common">Eelgrass</name>
    <dbReference type="NCBI Taxonomy" id="29655"/>
    <lineage>
        <taxon>Eukaryota</taxon>
        <taxon>Viridiplantae</taxon>
        <taxon>Streptophyta</taxon>
        <taxon>Embryophyta</taxon>
        <taxon>Tracheophyta</taxon>
        <taxon>Spermatophyta</taxon>
        <taxon>Magnoliopsida</taxon>
        <taxon>Liliopsida</taxon>
        <taxon>Zosteraceae</taxon>
        <taxon>Zostera</taxon>
    </lineage>
</organism>
<proteinExistence type="predicted"/>
<evidence type="ECO:0000313" key="1">
    <source>
        <dbReference type="EMBL" id="KMZ69827.1"/>
    </source>
</evidence>
<dbReference type="AlphaFoldDB" id="A0A0K9PNM0"/>